<keyword evidence="7" id="KW-0902">Two-component regulatory system</keyword>
<feature type="domain" description="Histidine kinase" evidence="10">
    <location>
        <begin position="374"/>
        <end position="591"/>
    </location>
</feature>
<dbReference type="Gene3D" id="3.30.565.10">
    <property type="entry name" value="Histidine kinase-like ATPase, C-terminal domain"/>
    <property type="match status" value="1"/>
</dbReference>
<dbReference type="InterPro" id="IPR003660">
    <property type="entry name" value="HAMP_dom"/>
</dbReference>
<keyword evidence="9" id="KW-0812">Transmembrane</keyword>
<dbReference type="PROSITE" id="PS50109">
    <property type="entry name" value="HIS_KIN"/>
    <property type="match status" value="1"/>
</dbReference>
<dbReference type="FunFam" id="3.30.565.10:FF:000006">
    <property type="entry name" value="Sensor histidine kinase WalK"/>
    <property type="match status" value="1"/>
</dbReference>
<dbReference type="RefSeq" id="WP_113920969.1">
    <property type="nucleotide sequence ID" value="NZ_QNRX01000011.1"/>
</dbReference>
<dbReference type="GO" id="GO:0000155">
    <property type="term" value="F:phosphorelay sensor kinase activity"/>
    <property type="evidence" value="ECO:0007669"/>
    <property type="project" value="InterPro"/>
</dbReference>
<evidence type="ECO:0000313" key="12">
    <source>
        <dbReference type="EMBL" id="RBP62652.1"/>
    </source>
</evidence>
<reference evidence="12 13" key="1">
    <citation type="submission" date="2018-06" db="EMBL/GenBank/DDBJ databases">
        <title>Genomic Encyclopedia of Type Strains, Phase IV (KMG-IV): sequencing the most valuable type-strain genomes for metagenomic binning, comparative biology and taxonomic classification.</title>
        <authorList>
            <person name="Goeker M."/>
        </authorList>
    </citation>
    <scope>NUCLEOTIDE SEQUENCE [LARGE SCALE GENOMIC DNA]</scope>
    <source>
        <strain evidence="12 13">DSM 22112</strain>
    </source>
</reference>
<dbReference type="AlphaFoldDB" id="A0A366I676"/>
<feature type="domain" description="HAMP" evidence="11">
    <location>
        <begin position="200"/>
        <end position="252"/>
    </location>
</feature>
<evidence type="ECO:0000313" key="13">
    <source>
        <dbReference type="Proteomes" id="UP000253490"/>
    </source>
</evidence>
<dbReference type="CDD" id="cd06225">
    <property type="entry name" value="HAMP"/>
    <property type="match status" value="1"/>
</dbReference>
<dbReference type="EMBL" id="QNRX01000011">
    <property type="protein sequence ID" value="RBP62652.1"/>
    <property type="molecule type" value="Genomic_DNA"/>
</dbReference>
<dbReference type="GO" id="GO:0016036">
    <property type="term" value="P:cellular response to phosphate starvation"/>
    <property type="evidence" value="ECO:0007669"/>
    <property type="project" value="TreeGrafter"/>
</dbReference>
<dbReference type="Gene3D" id="3.30.450.20">
    <property type="entry name" value="PAS domain"/>
    <property type="match status" value="2"/>
</dbReference>
<dbReference type="Pfam" id="PF00672">
    <property type="entry name" value="HAMP"/>
    <property type="match status" value="1"/>
</dbReference>
<dbReference type="OrthoDB" id="9792991at2"/>
<comment type="catalytic activity">
    <reaction evidence="1">
        <text>ATP + protein L-histidine = ADP + protein N-phospho-L-histidine.</text>
        <dbReference type="EC" id="2.7.13.3"/>
    </reaction>
</comment>
<evidence type="ECO:0000256" key="6">
    <source>
        <dbReference type="ARBA" id="ARBA00022777"/>
    </source>
</evidence>
<evidence type="ECO:0000256" key="4">
    <source>
        <dbReference type="ARBA" id="ARBA00022553"/>
    </source>
</evidence>
<keyword evidence="6 12" id="KW-0418">Kinase</keyword>
<dbReference type="SMART" id="SM00304">
    <property type="entry name" value="HAMP"/>
    <property type="match status" value="1"/>
</dbReference>
<gene>
    <name evidence="12" type="ORF">DES36_11185</name>
</gene>
<dbReference type="InterPro" id="IPR035965">
    <property type="entry name" value="PAS-like_dom_sf"/>
</dbReference>
<keyword evidence="8 9" id="KW-0472">Membrane</keyword>
<accession>A0A366I676</accession>
<dbReference type="Gene3D" id="1.10.287.130">
    <property type="match status" value="1"/>
</dbReference>
<proteinExistence type="predicted"/>
<dbReference type="InterPro" id="IPR005467">
    <property type="entry name" value="His_kinase_dom"/>
</dbReference>
<dbReference type="InterPro" id="IPR004358">
    <property type="entry name" value="Sig_transdc_His_kin-like_C"/>
</dbReference>
<dbReference type="InterPro" id="IPR036097">
    <property type="entry name" value="HisK_dim/P_sf"/>
</dbReference>
<evidence type="ECO:0000256" key="3">
    <source>
        <dbReference type="ARBA" id="ARBA00012438"/>
    </source>
</evidence>
<dbReference type="SUPFAM" id="SSF47384">
    <property type="entry name" value="Homodimeric domain of signal transducing histidine kinase"/>
    <property type="match status" value="1"/>
</dbReference>
<comment type="caution">
    <text evidence="12">The sequence shown here is derived from an EMBL/GenBank/DDBJ whole genome shotgun (WGS) entry which is preliminary data.</text>
</comment>
<dbReference type="Pfam" id="PF00512">
    <property type="entry name" value="HisKA"/>
    <property type="match status" value="1"/>
</dbReference>
<dbReference type="SUPFAM" id="SSF158472">
    <property type="entry name" value="HAMP domain-like"/>
    <property type="match status" value="1"/>
</dbReference>
<protein>
    <recommendedName>
        <fullName evidence="3">histidine kinase</fullName>
        <ecNumber evidence="3">2.7.13.3</ecNumber>
    </recommendedName>
</protein>
<dbReference type="SMART" id="SM00388">
    <property type="entry name" value="HisKA"/>
    <property type="match status" value="1"/>
</dbReference>
<keyword evidence="4" id="KW-0597">Phosphoprotein</keyword>
<dbReference type="CDD" id="cd00082">
    <property type="entry name" value="HisKA"/>
    <property type="match status" value="1"/>
</dbReference>
<dbReference type="SUPFAM" id="SSF55785">
    <property type="entry name" value="PYP-like sensor domain (PAS domain)"/>
    <property type="match status" value="1"/>
</dbReference>
<dbReference type="GO" id="GO:0005886">
    <property type="term" value="C:plasma membrane"/>
    <property type="evidence" value="ECO:0007669"/>
    <property type="project" value="TreeGrafter"/>
</dbReference>
<evidence type="ECO:0000256" key="1">
    <source>
        <dbReference type="ARBA" id="ARBA00000085"/>
    </source>
</evidence>
<dbReference type="SMART" id="SM00387">
    <property type="entry name" value="HATPase_c"/>
    <property type="match status" value="1"/>
</dbReference>
<dbReference type="EC" id="2.7.13.3" evidence="3"/>
<dbReference type="PROSITE" id="PS50885">
    <property type="entry name" value="HAMP"/>
    <property type="match status" value="1"/>
</dbReference>
<evidence type="ECO:0000259" key="11">
    <source>
        <dbReference type="PROSITE" id="PS50885"/>
    </source>
</evidence>
<dbReference type="Pfam" id="PF02518">
    <property type="entry name" value="HATPase_c"/>
    <property type="match status" value="1"/>
</dbReference>
<keyword evidence="13" id="KW-1185">Reference proteome</keyword>
<keyword evidence="9" id="KW-1133">Transmembrane helix</keyword>
<dbReference type="GO" id="GO:0004721">
    <property type="term" value="F:phosphoprotein phosphatase activity"/>
    <property type="evidence" value="ECO:0007669"/>
    <property type="project" value="TreeGrafter"/>
</dbReference>
<dbReference type="Proteomes" id="UP000253490">
    <property type="component" value="Unassembled WGS sequence"/>
</dbReference>
<dbReference type="PRINTS" id="PR00344">
    <property type="entry name" value="BCTRLSENSOR"/>
</dbReference>
<evidence type="ECO:0000256" key="7">
    <source>
        <dbReference type="ARBA" id="ARBA00023012"/>
    </source>
</evidence>
<feature type="transmembrane region" description="Helical" evidence="9">
    <location>
        <begin position="9"/>
        <end position="33"/>
    </location>
</feature>
<organism evidence="12 13">
    <name type="scientific">Alkalibaculum bacchi</name>
    <dbReference type="NCBI Taxonomy" id="645887"/>
    <lineage>
        <taxon>Bacteria</taxon>
        <taxon>Bacillati</taxon>
        <taxon>Bacillota</taxon>
        <taxon>Clostridia</taxon>
        <taxon>Eubacteriales</taxon>
        <taxon>Eubacteriaceae</taxon>
        <taxon>Alkalibaculum</taxon>
    </lineage>
</organism>
<evidence type="ECO:0000259" key="10">
    <source>
        <dbReference type="PROSITE" id="PS50109"/>
    </source>
</evidence>
<feature type="transmembrane region" description="Helical" evidence="9">
    <location>
        <begin position="176"/>
        <end position="194"/>
    </location>
</feature>
<dbReference type="InterPro" id="IPR003594">
    <property type="entry name" value="HATPase_dom"/>
</dbReference>
<dbReference type="InterPro" id="IPR036890">
    <property type="entry name" value="HATPase_C_sf"/>
</dbReference>
<evidence type="ECO:0000256" key="9">
    <source>
        <dbReference type="SAM" id="Phobius"/>
    </source>
</evidence>
<dbReference type="InterPro" id="IPR050351">
    <property type="entry name" value="BphY/WalK/GraS-like"/>
</dbReference>
<evidence type="ECO:0000256" key="8">
    <source>
        <dbReference type="ARBA" id="ARBA00023136"/>
    </source>
</evidence>
<comment type="subcellular location">
    <subcellularLocation>
        <location evidence="2">Membrane</location>
    </subcellularLocation>
</comment>
<evidence type="ECO:0000256" key="2">
    <source>
        <dbReference type="ARBA" id="ARBA00004370"/>
    </source>
</evidence>
<dbReference type="InterPro" id="IPR003661">
    <property type="entry name" value="HisK_dim/P_dom"/>
</dbReference>
<name>A0A366I676_9FIRM</name>
<evidence type="ECO:0000256" key="5">
    <source>
        <dbReference type="ARBA" id="ARBA00022679"/>
    </source>
</evidence>
<dbReference type="CDD" id="cd00075">
    <property type="entry name" value="HATPase"/>
    <property type="match status" value="1"/>
</dbReference>
<sequence>MKLAFRSKFIFANVTLVLLTMLVLATVVIQGLIHYNFDSVQKNLTERAAEAVFYIQQEIKAESPSVDQYDTVLKRKSLSIAENLSSVNYTRVLLHDAKGNFITDSANVETSIAEDVNEEIERALTLSSRKSLSVYKRVDDISRIFLSTPIYIDNTVIGVITFIYSLELMDTIIDHIIRLFIVTCIISLILSYILSRSITHSLLKPIRLLVESTKKVSQGNYTEIIQYEVNDEVGELTHNFNQMIFDISDKITKINDEKQKLASIISSIDDGIFAVGLKDNILMVNNKARSILDLGDEPITAEVFNQIPFIKQMVKEVLDGKSEYIQELDYEDKHLFSYSTLIINNDKNIGVLVVIRDITKMYALESEQKNFISNVSHELRTPLTTIIGYTDLLNRRGTDNPELLSKSLNTINSEGQRLLRLVNDLLSLSKYERADFKLILTSVDINTLLEDVINQMKIKSLKYNVDIDYKRLELPTIHGDYDRLKQVFINILDNAIKYSNPGDIINVVAINYDDYVEISIRDYGPGIPEDNFSRIFDAFYRVEEDRSRQIGGTGLGLSIVKSIVESHNGQVRIESKTGEGTMVVVKLLLEKI</sequence>
<dbReference type="PANTHER" id="PTHR45453:SF1">
    <property type="entry name" value="PHOSPHATE REGULON SENSOR PROTEIN PHOR"/>
    <property type="match status" value="1"/>
</dbReference>
<feature type="transmembrane region" description="Helical" evidence="9">
    <location>
        <begin position="144"/>
        <end position="164"/>
    </location>
</feature>
<dbReference type="SUPFAM" id="SSF55874">
    <property type="entry name" value="ATPase domain of HSP90 chaperone/DNA topoisomerase II/histidine kinase"/>
    <property type="match status" value="1"/>
</dbReference>
<dbReference type="Gene3D" id="1.10.8.500">
    <property type="entry name" value="HAMP domain in histidine kinase"/>
    <property type="match status" value="1"/>
</dbReference>
<dbReference type="PANTHER" id="PTHR45453">
    <property type="entry name" value="PHOSPHATE REGULON SENSOR PROTEIN PHOR"/>
    <property type="match status" value="1"/>
</dbReference>
<dbReference type="FunFam" id="1.10.287.130:FF:000001">
    <property type="entry name" value="Two-component sensor histidine kinase"/>
    <property type="match status" value="1"/>
</dbReference>
<keyword evidence="5" id="KW-0808">Transferase</keyword>